<evidence type="ECO:0000256" key="1">
    <source>
        <dbReference type="ARBA" id="ARBA00000085"/>
    </source>
</evidence>
<proteinExistence type="predicted"/>
<dbReference type="Proteomes" id="UP000220922">
    <property type="component" value="Unassembled WGS sequence"/>
</dbReference>
<evidence type="ECO:0000256" key="5">
    <source>
        <dbReference type="ARBA" id="ARBA00022741"/>
    </source>
</evidence>
<dbReference type="InterPro" id="IPR029016">
    <property type="entry name" value="GAF-like_dom_sf"/>
</dbReference>
<dbReference type="PROSITE" id="PS50112">
    <property type="entry name" value="PAS"/>
    <property type="match status" value="1"/>
</dbReference>
<dbReference type="PRINTS" id="PR00344">
    <property type="entry name" value="BCTRLSENSOR"/>
</dbReference>
<dbReference type="Gene3D" id="1.10.287.130">
    <property type="match status" value="1"/>
</dbReference>
<evidence type="ECO:0000256" key="6">
    <source>
        <dbReference type="ARBA" id="ARBA00022777"/>
    </source>
</evidence>
<dbReference type="GO" id="GO:0000155">
    <property type="term" value="F:phosphorelay sensor kinase activity"/>
    <property type="evidence" value="ECO:0007669"/>
    <property type="project" value="InterPro"/>
</dbReference>
<dbReference type="PANTHER" id="PTHR43065:SF46">
    <property type="entry name" value="C4-DICARBOXYLATE TRANSPORT SENSOR PROTEIN DCTB"/>
    <property type="match status" value="1"/>
</dbReference>
<feature type="modified residue" description="4-aspartylphosphate" evidence="9">
    <location>
        <position position="60"/>
    </location>
</feature>
<dbReference type="SUPFAM" id="SSF47384">
    <property type="entry name" value="Homodimeric domain of signal transducing histidine kinase"/>
    <property type="match status" value="1"/>
</dbReference>
<dbReference type="InterPro" id="IPR000014">
    <property type="entry name" value="PAS"/>
</dbReference>
<sequence length="677" mass="74408">MSETKQKHVGRVLLLAVDPALRSSCTETLRKAGFAVLHQWSVETSARVLVANTYDLVILDLTDPAQADMAMLAQLRERGVDTPILLISAETTVAHASRAMRFGARGMLLLPFEPEELKSIVIEMVAERRAARSRDRVAALRPALRVGQRLLGELDLPRLQDQIIETVRAELDADRASLMLLEDDGLWLRIVACSGLPEPIAVGHRSPVQQSLSGFVATHRQSLRIDDNGIVSPPAADLQGKLFEDQIVSAVCVPVLAGNRVLGVLTAAKVLSGTPFSEADQELLLLLAAQAAIAIENARLYTQVAESEARYRALLQHATDAVLLLDEAGASILDANLALEQLSGYPSQDLMALSPDVLFPDLATLLAAVRYNGQLHQPLEQREIETELRTRHDQTLPVAASVSRVPHAGQQLLLVIARDISERQRISQQMVQAEKLAALGRLSASLAHEINNPLQAIHNSVHLMRSRPLTEEKRQIYLSMTQDEIERLISIVQRMLDFYRPTREGMRPVEINDILDAVLTLIENQVHTQGVRIEREGALRLPRIFAISNHMKQVCFNLIFNALEAMPDGGILYVRTYLIDADTPDIDDASFIAVSGSQGRQPPLRPAIVVEISDTGTGIAASDLPKIFEPFYTTRTKGTGLGLAVSYSIIEQHHGQLAVRSEVGRGTTFRMKLPVAE</sequence>
<name>A0A2H3KQC1_9CHLR</name>
<evidence type="ECO:0000256" key="8">
    <source>
        <dbReference type="ARBA" id="ARBA00023012"/>
    </source>
</evidence>
<dbReference type="PANTHER" id="PTHR43065">
    <property type="entry name" value="SENSOR HISTIDINE KINASE"/>
    <property type="match status" value="1"/>
</dbReference>
<keyword evidence="6" id="KW-0418">Kinase</keyword>
<feature type="domain" description="PAS" evidence="12">
    <location>
        <begin position="307"/>
        <end position="382"/>
    </location>
</feature>
<dbReference type="SUPFAM" id="SSF55874">
    <property type="entry name" value="ATPase domain of HSP90 chaperone/DNA topoisomerase II/histidine kinase"/>
    <property type="match status" value="1"/>
</dbReference>
<evidence type="ECO:0000256" key="7">
    <source>
        <dbReference type="ARBA" id="ARBA00022840"/>
    </source>
</evidence>
<protein>
    <recommendedName>
        <fullName evidence="2">histidine kinase</fullName>
        <ecNumber evidence="2">2.7.13.3</ecNumber>
    </recommendedName>
</protein>
<dbReference type="SMART" id="SM00388">
    <property type="entry name" value="HisKA"/>
    <property type="match status" value="1"/>
</dbReference>
<comment type="catalytic activity">
    <reaction evidence="1">
        <text>ATP + protein L-histidine = ADP + protein N-phospho-L-histidine.</text>
        <dbReference type="EC" id="2.7.13.3"/>
    </reaction>
</comment>
<dbReference type="SUPFAM" id="SSF55781">
    <property type="entry name" value="GAF domain-like"/>
    <property type="match status" value="1"/>
</dbReference>
<dbReference type="InterPro" id="IPR036097">
    <property type="entry name" value="HisK_dim/P_sf"/>
</dbReference>
<evidence type="ECO:0000256" key="4">
    <source>
        <dbReference type="ARBA" id="ARBA00022679"/>
    </source>
</evidence>
<gene>
    <name evidence="13" type="ORF">A9Q02_09825</name>
</gene>
<evidence type="ECO:0000259" key="10">
    <source>
        <dbReference type="PROSITE" id="PS50109"/>
    </source>
</evidence>
<evidence type="ECO:0000256" key="3">
    <source>
        <dbReference type="ARBA" id="ARBA00022553"/>
    </source>
</evidence>
<dbReference type="SMART" id="SM00387">
    <property type="entry name" value="HATPase_c"/>
    <property type="match status" value="1"/>
</dbReference>
<accession>A0A2H3KQC1</accession>
<dbReference type="Gene3D" id="3.30.565.10">
    <property type="entry name" value="Histidine kinase-like ATPase, C-terminal domain"/>
    <property type="match status" value="1"/>
</dbReference>
<evidence type="ECO:0000313" key="14">
    <source>
        <dbReference type="Proteomes" id="UP000220922"/>
    </source>
</evidence>
<dbReference type="CDD" id="cd00130">
    <property type="entry name" value="PAS"/>
    <property type="match status" value="1"/>
</dbReference>
<dbReference type="RefSeq" id="WP_097651018.1">
    <property type="nucleotide sequence ID" value="NZ_LYXE01000041.1"/>
</dbReference>
<dbReference type="InterPro" id="IPR003594">
    <property type="entry name" value="HATPase_dom"/>
</dbReference>
<dbReference type="SUPFAM" id="SSF55785">
    <property type="entry name" value="PYP-like sensor domain (PAS domain)"/>
    <property type="match status" value="1"/>
</dbReference>
<evidence type="ECO:0000259" key="12">
    <source>
        <dbReference type="PROSITE" id="PS50112"/>
    </source>
</evidence>
<dbReference type="Gene3D" id="3.30.450.40">
    <property type="match status" value="1"/>
</dbReference>
<dbReference type="InterPro" id="IPR003018">
    <property type="entry name" value="GAF"/>
</dbReference>
<dbReference type="CDD" id="cd00082">
    <property type="entry name" value="HisKA"/>
    <property type="match status" value="1"/>
</dbReference>
<dbReference type="NCBIfam" id="TIGR00229">
    <property type="entry name" value="sensory_box"/>
    <property type="match status" value="1"/>
</dbReference>
<dbReference type="SUPFAM" id="SSF52172">
    <property type="entry name" value="CheY-like"/>
    <property type="match status" value="1"/>
</dbReference>
<keyword evidence="7" id="KW-0067">ATP-binding</keyword>
<feature type="domain" description="Response regulatory" evidence="11">
    <location>
        <begin position="11"/>
        <end position="125"/>
    </location>
</feature>
<dbReference type="SMART" id="SM00065">
    <property type="entry name" value="GAF"/>
    <property type="match status" value="1"/>
</dbReference>
<dbReference type="InterPro" id="IPR004358">
    <property type="entry name" value="Sig_transdc_His_kin-like_C"/>
</dbReference>
<dbReference type="InterPro" id="IPR035965">
    <property type="entry name" value="PAS-like_dom_sf"/>
</dbReference>
<dbReference type="Pfam" id="PF00072">
    <property type="entry name" value="Response_reg"/>
    <property type="match status" value="1"/>
</dbReference>
<dbReference type="AlphaFoldDB" id="A0A2H3KQC1"/>
<dbReference type="Gene3D" id="3.30.450.20">
    <property type="entry name" value="PAS domain"/>
    <property type="match status" value="1"/>
</dbReference>
<dbReference type="InterPro" id="IPR003661">
    <property type="entry name" value="HisK_dim/P_dom"/>
</dbReference>
<dbReference type="InterPro" id="IPR001789">
    <property type="entry name" value="Sig_transdc_resp-reg_receiver"/>
</dbReference>
<keyword evidence="4" id="KW-0808">Transferase</keyword>
<dbReference type="SMART" id="SM00448">
    <property type="entry name" value="REC"/>
    <property type="match status" value="1"/>
</dbReference>
<dbReference type="Pfam" id="PF00512">
    <property type="entry name" value="HisKA"/>
    <property type="match status" value="1"/>
</dbReference>
<feature type="domain" description="Histidine kinase" evidence="10">
    <location>
        <begin position="445"/>
        <end position="677"/>
    </location>
</feature>
<evidence type="ECO:0000256" key="2">
    <source>
        <dbReference type="ARBA" id="ARBA00012438"/>
    </source>
</evidence>
<dbReference type="Pfam" id="PF13426">
    <property type="entry name" value="PAS_9"/>
    <property type="match status" value="1"/>
</dbReference>
<dbReference type="InterPro" id="IPR036890">
    <property type="entry name" value="HATPase_C_sf"/>
</dbReference>
<dbReference type="InterPro" id="IPR011006">
    <property type="entry name" value="CheY-like_superfamily"/>
</dbReference>
<reference evidence="13 14" key="1">
    <citation type="submission" date="2016-05" db="EMBL/GenBank/DDBJ databases">
        <authorList>
            <person name="Lavstsen T."/>
            <person name="Jespersen J.S."/>
        </authorList>
    </citation>
    <scope>NUCLEOTIDE SEQUENCE [LARGE SCALE GENOMIC DNA]</scope>
    <source>
        <strain evidence="13 14">B7-9</strain>
    </source>
</reference>
<dbReference type="Pfam" id="PF01590">
    <property type="entry name" value="GAF"/>
    <property type="match status" value="1"/>
</dbReference>
<keyword evidence="8" id="KW-0902">Two-component regulatory system</keyword>
<comment type="caution">
    <text evidence="13">The sequence shown here is derived from an EMBL/GenBank/DDBJ whole genome shotgun (WGS) entry which is preliminary data.</text>
</comment>
<keyword evidence="14" id="KW-1185">Reference proteome</keyword>
<dbReference type="Gene3D" id="3.40.50.2300">
    <property type="match status" value="1"/>
</dbReference>
<dbReference type="PROSITE" id="PS50109">
    <property type="entry name" value="HIS_KIN"/>
    <property type="match status" value="1"/>
</dbReference>
<organism evidence="13 14">
    <name type="scientific">Candidatus Chloroploca asiatica</name>
    <dbReference type="NCBI Taxonomy" id="1506545"/>
    <lineage>
        <taxon>Bacteria</taxon>
        <taxon>Bacillati</taxon>
        <taxon>Chloroflexota</taxon>
        <taxon>Chloroflexia</taxon>
        <taxon>Chloroflexales</taxon>
        <taxon>Chloroflexineae</taxon>
        <taxon>Oscillochloridaceae</taxon>
        <taxon>Candidatus Chloroploca</taxon>
    </lineage>
</organism>
<keyword evidence="5" id="KW-0547">Nucleotide-binding</keyword>
<evidence type="ECO:0000256" key="9">
    <source>
        <dbReference type="PROSITE-ProRule" id="PRU00169"/>
    </source>
</evidence>
<dbReference type="EC" id="2.7.13.3" evidence="2"/>
<dbReference type="EMBL" id="LYXE01000041">
    <property type="protein sequence ID" value="PDW00476.1"/>
    <property type="molecule type" value="Genomic_DNA"/>
</dbReference>
<dbReference type="OrthoDB" id="505470at2"/>
<evidence type="ECO:0000313" key="13">
    <source>
        <dbReference type="EMBL" id="PDW00476.1"/>
    </source>
</evidence>
<dbReference type="GO" id="GO:0005524">
    <property type="term" value="F:ATP binding"/>
    <property type="evidence" value="ECO:0007669"/>
    <property type="project" value="UniProtKB-KW"/>
</dbReference>
<dbReference type="PROSITE" id="PS50110">
    <property type="entry name" value="RESPONSE_REGULATORY"/>
    <property type="match status" value="1"/>
</dbReference>
<evidence type="ECO:0000259" key="11">
    <source>
        <dbReference type="PROSITE" id="PS50110"/>
    </source>
</evidence>
<keyword evidence="3 9" id="KW-0597">Phosphoprotein</keyword>
<dbReference type="InterPro" id="IPR005467">
    <property type="entry name" value="His_kinase_dom"/>
</dbReference>
<dbReference type="Pfam" id="PF02518">
    <property type="entry name" value="HATPase_c"/>
    <property type="match status" value="1"/>
</dbReference>